<evidence type="ECO:0000313" key="2">
    <source>
        <dbReference type="EMBL" id="PKI65000.1"/>
    </source>
</evidence>
<accession>A0A2I0KA04</accession>
<protein>
    <submittedName>
        <fullName evidence="2">Uncharacterized protein</fullName>
    </submittedName>
</protein>
<organism evidence="2 3">
    <name type="scientific">Punica granatum</name>
    <name type="common">Pomegranate</name>
    <dbReference type="NCBI Taxonomy" id="22663"/>
    <lineage>
        <taxon>Eukaryota</taxon>
        <taxon>Viridiplantae</taxon>
        <taxon>Streptophyta</taxon>
        <taxon>Embryophyta</taxon>
        <taxon>Tracheophyta</taxon>
        <taxon>Spermatophyta</taxon>
        <taxon>Magnoliopsida</taxon>
        <taxon>eudicotyledons</taxon>
        <taxon>Gunneridae</taxon>
        <taxon>Pentapetalae</taxon>
        <taxon>rosids</taxon>
        <taxon>malvids</taxon>
        <taxon>Myrtales</taxon>
        <taxon>Lythraceae</taxon>
        <taxon>Punica</taxon>
    </lineage>
</organism>
<keyword evidence="3" id="KW-1185">Reference proteome</keyword>
<name>A0A2I0KA04_PUNGR</name>
<feature type="compositionally biased region" description="Basic and acidic residues" evidence="1">
    <location>
        <begin position="85"/>
        <end position="94"/>
    </location>
</feature>
<feature type="region of interest" description="Disordered" evidence="1">
    <location>
        <begin position="49"/>
        <end position="102"/>
    </location>
</feature>
<dbReference type="AlphaFoldDB" id="A0A2I0KA04"/>
<reference evidence="2 3" key="1">
    <citation type="submission" date="2017-11" db="EMBL/GenBank/DDBJ databases">
        <title>De-novo sequencing of pomegranate (Punica granatum L.) genome.</title>
        <authorList>
            <person name="Akparov Z."/>
            <person name="Amiraslanov A."/>
            <person name="Hajiyeva S."/>
            <person name="Abbasov M."/>
            <person name="Kaur K."/>
            <person name="Hamwieh A."/>
            <person name="Solovyev V."/>
            <person name="Salamov A."/>
            <person name="Braich B."/>
            <person name="Kosarev P."/>
            <person name="Mahmoud A."/>
            <person name="Hajiyev E."/>
            <person name="Babayeva S."/>
            <person name="Izzatullayeva V."/>
            <person name="Mammadov A."/>
            <person name="Mammadov A."/>
            <person name="Sharifova S."/>
            <person name="Ojaghi J."/>
            <person name="Eynullazada K."/>
            <person name="Bayramov B."/>
            <person name="Abdulazimova A."/>
            <person name="Shahmuradov I."/>
        </authorList>
    </citation>
    <scope>NUCLEOTIDE SEQUENCE [LARGE SCALE GENOMIC DNA]</scope>
    <source>
        <strain evidence="3">cv. AG2017</strain>
        <tissue evidence="2">Leaf</tissue>
    </source>
</reference>
<evidence type="ECO:0000313" key="3">
    <source>
        <dbReference type="Proteomes" id="UP000233551"/>
    </source>
</evidence>
<proteinExistence type="predicted"/>
<dbReference type="Proteomes" id="UP000233551">
    <property type="component" value="Unassembled WGS sequence"/>
</dbReference>
<evidence type="ECO:0000256" key="1">
    <source>
        <dbReference type="SAM" id="MobiDB-lite"/>
    </source>
</evidence>
<comment type="caution">
    <text evidence="2">The sequence shown here is derived from an EMBL/GenBank/DDBJ whole genome shotgun (WGS) entry which is preliminary data.</text>
</comment>
<gene>
    <name evidence="2" type="ORF">CRG98_014585</name>
</gene>
<sequence length="114" mass="12564">MPARHRARLHPCVSKSLRVHACMRTPGTSVTSRAPAFPTVLSHVRPYVRAPDRASEQPPAPMHASARPAVNLSLPERASFAPEPPSKRSTESPDSRTIPRLFPRIPRLGIKFST</sequence>
<dbReference type="EMBL" id="PGOL01000773">
    <property type="protein sequence ID" value="PKI65000.1"/>
    <property type="molecule type" value="Genomic_DNA"/>
</dbReference>